<dbReference type="PANTHER" id="PTHR34478">
    <property type="entry name" value="PROTEIN LEMA"/>
    <property type="match status" value="1"/>
</dbReference>
<keyword evidence="4 6" id="KW-1133">Transmembrane helix</keyword>
<dbReference type="SUPFAM" id="SSF140478">
    <property type="entry name" value="LemA-like"/>
    <property type="match status" value="1"/>
</dbReference>
<dbReference type="Pfam" id="PF04011">
    <property type="entry name" value="LemA"/>
    <property type="match status" value="1"/>
</dbReference>
<protein>
    <submittedName>
        <fullName evidence="7">LemA-family protein</fullName>
    </submittedName>
</protein>
<dbReference type="HOGENOM" id="CLU_056714_3_0_14"/>
<evidence type="ECO:0000256" key="3">
    <source>
        <dbReference type="ARBA" id="ARBA00022692"/>
    </source>
</evidence>
<evidence type="ECO:0000256" key="1">
    <source>
        <dbReference type="ARBA" id="ARBA00004167"/>
    </source>
</evidence>
<feature type="transmembrane region" description="Helical" evidence="6">
    <location>
        <begin position="31"/>
        <end position="52"/>
    </location>
</feature>
<accession>A0A097SSU0</accession>
<evidence type="ECO:0000313" key="8">
    <source>
        <dbReference type="Proteomes" id="UP000030066"/>
    </source>
</evidence>
<dbReference type="Gene3D" id="1.20.1440.20">
    <property type="entry name" value="LemA-like domain"/>
    <property type="match status" value="1"/>
</dbReference>
<proteinExistence type="inferred from homology"/>
<evidence type="ECO:0000256" key="4">
    <source>
        <dbReference type="ARBA" id="ARBA00022989"/>
    </source>
</evidence>
<name>A0A097SSU0_9BACT</name>
<dbReference type="AlphaFoldDB" id="A0A097SSU0"/>
<dbReference type="InterPro" id="IPR007156">
    <property type="entry name" value="MamQ_LemA"/>
</dbReference>
<evidence type="ECO:0000256" key="6">
    <source>
        <dbReference type="SAM" id="Phobius"/>
    </source>
</evidence>
<dbReference type="KEGG" id="mgj:MGM1_2750"/>
<gene>
    <name evidence="7" type="ORF">MGM1_2750</name>
</gene>
<keyword evidence="5 6" id="KW-0472">Membrane</keyword>
<keyword evidence="3 6" id="KW-0812">Transmembrane</keyword>
<dbReference type="InterPro" id="IPR023353">
    <property type="entry name" value="LemA-like_dom_sf"/>
</dbReference>
<evidence type="ECO:0000256" key="5">
    <source>
        <dbReference type="ARBA" id="ARBA00023136"/>
    </source>
</evidence>
<evidence type="ECO:0000313" key="7">
    <source>
        <dbReference type="EMBL" id="AIV03649.1"/>
    </source>
</evidence>
<dbReference type="Proteomes" id="UP000030066">
    <property type="component" value="Chromosome"/>
</dbReference>
<dbReference type="EMBL" id="CP007711">
    <property type="protein sequence ID" value="AIV03649.1"/>
    <property type="molecule type" value="Genomic_DNA"/>
</dbReference>
<organism evidence="7 8">
    <name type="scientific">Candidatus Malacoplasma girerdii</name>
    <dbReference type="NCBI Taxonomy" id="1318617"/>
    <lineage>
        <taxon>Bacteria</taxon>
        <taxon>Bacillati</taxon>
        <taxon>Mycoplasmatota</taxon>
        <taxon>Mycoplasmoidales</taxon>
        <taxon>Mycoplasmoidaceae</taxon>
        <taxon>Malacoplasma</taxon>
    </lineage>
</organism>
<dbReference type="PANTHER" id="PTHR34478:SF1">
    <property type="entry name" value="PROTEIN LEMA"/>
    <property type="match status" value="1"/>
</dbReference>
<comment type="subcellular location">
    <subcellularLocation>
        <location evidence="1">Membrane</location>
        <topology evidence="1">Single-pass membrane protein</topology>
    </subcellularLocation>
</comment>
<keyword evidence="8" id="KW-1185">Reference proteome</keyword>
<sequence>MLLDTRKETNNKAGFNPNVQNEALNPVAESWMWIFIVLFFVITLGLFGFWYIRKRNWFNRMQNQINNSASNISVQLAQRRDTLVKLLDATKSHMKYEKTTLTEVTKLRNVNFNNIDAENLPAAMNKVDVIASRILATVENYPDLKAGASIMQLMNSAEINEREIAASRRIYNADVNSFNQELFAFPSEFVAARNNLHTLPLFVASETQNQDVSLDVNI</sequence>
<evidence type="ECO:0000256" key="2">
    <source>
        <dbReference type="ARBA" id="ARBA00008854"/>
    </source>
</evidence>
<dbReference type="STRING" id="1318617.MGM1_2750"/>
<reference evidence="7 8" key="1">
    <citation type="journal article" date="2014" name="PLoS ONE">
        <title>An emerging Mycoplasma associated with trichomoniasis, vaginal infection and disease.</title>
        <authorList>
            <consortium name="Vaginal Microbiome Consortium"/>
            <person name="Fettweis J.M."/>
            <person name="Serrano M.G."/>
            <person name="Huang B."/>
            <person name="Brooks J.P."/>
            <person name="Glascock A.L."/>
            <person name="Sheth N.U."/>
            <person name="Strauss J.F.III."/>
            <person name="Jefferson K.K."/>
            <person name="Buck G.A."/>
        </authorList>
    </citation>
    <scope>NUCLEOTIDE SEQUENCE [LARGE SCALE GENOMIC DNA]</scope>
    <source>
        <strain evidence="7 8">VCU_M1</strain>
    </source>
</reference>
<dbReference type="GO" id="GO:0016020">
    <property type="term" value="C:membrane"/>
    <property type="evidence" value="ECO:0007669"/>
    <property type="project" value="UniProtKB-SubCell"/>
</dbReference>
<comment type="similarity">
    <text evidence="2">Belongs to the LemA family.</text>
</comment>
<dbReference type="eggNOG" id="COG1704">
    <property type="taxonomic scope" value="Bacteria"/>
</dbReference>